<dbReference type="Pfam" id="PF00107">
    <property type="entry name" value="ADH_zinc_N"/>
    <property type="match status" value="1"/>
</dbReference>
<name>A0A917USE3_9MICO</name>
<dbReference type="RefSeq" id="WP_188743340.1">
    <property type="nucleotide sequence ID" value="NZ_BAABFW010000030.1"/>
</dbReference>
<feature type="domain" description="Alcohol dehydrogenase-like N-terminal" evidence="7">
    <location>
        <begin position="42"/>
        <end position="154"/>
    </location>
</feature>
<evidence type="ECO:0000256" key="5">
    <source>
        <dbReference type="RuleBase" id="RU361277"/>
    </source>
</evidence>
<dbReference type="Proteomes" id="UP000636956">
    <property type="component" value="Unassembled WGS sequence"/>
</dbReference>
<dbReference type="SUPFAM" id="SSF51735">
    <property type="entry name" value="NAD(P)-binding Rossmann-fold domains"/>
    <property type="match status" value="1"/>
</dbReference>
<dbReference type="GO" id="GO:0016491">
    <property type="term" value="F:oxidoreductase activity"/>
    <property type="evidence" value="ECO:0007669"/>
    <property type="project" value="UniProtKB-KW"/>
</dbReference>
<protein>
    <submittedName>
        <fullName evidence="8">Alcohol dehydrogenase</fullName>
    </submittedName>
</protein>
<sequence length="385" mass="39801">MHTITRVGDLDVIVKPSPVAMVWNEPGRPHDALAAPGVRLAPGEALVEVELATICGSDVRVARGEEPAPVPLVLGHEAVGRVVAIGEGARRVDGVPLELGDRVVWSTTVSCGECDRCRRGVPQACRTLGRYGHERVHRGWELSGGFATHVQLRRGTGIVRAPEDIPSRVLAPSSCTAATAFAALDAASARVGLDGALVLVTGAGLVGLTVAAMAVEAGAEVIVSEPDASRREFARRFGAVPVDPGARSTSPDGLGTALAAFERRGFGEVHVAVEASGAASAVRTAVNALGAGGVAVLIGTVPAGSEVCLDAESLVRRLVTVQSVRDATGEQLRQAVAFLERSWRSFPFDELVGSTHPLADLDQAIAEAAEGSHVRVGVAPGRRPV</sequence>
<reference evidence="8" key="2">
    <citation type="submission" date="2020-09" db="EMBL/GenBank/DDBJ databases">
        <authorList>
            <person name="Sun Q."/>
            <person name="Zhou Y."/>
        </authorList>
    </citation>
    <scope>NUCLEOTIDE SEQUENCE</scope>
    <source>
        <strain evidence="8">CGMCC 1.8984</strain>
    </source>
</reference>
<dbReference type="SUPFAM" id="SSF50129">
    <property type="entry name" value="GroES-like"/>
    <property type="match status" value="1"/>
</dbReference>
<dbReference type="GO" id="GO:0008270">
    <property type="term" value="F:zinc ion binding"/>
    <property type="evidence" value="ECO:0007669"/>
    <property type="project" value="InterPro"/>
</dbReference>
<evidence type="ECO:0000256" key="1">
    <source>
        <dbReference type="ARBA" id="ARBA00001947"/>
    </source>
</evidence>
<evidence type="ECO:0000259" key="6">
    <source>
        <dbReference type="Pfam" id="PF00107"/>
    </source>
</evidence>
<evidence type="ECO:0000313" key="8">
    <source>
        <dbReference type="EMBL" id="GGJ82035.1"/>
    </source>
</evidence>
<organism evidence="8 9">
    <name type="scientific">Agromyces bauzanensis</name>
    <dbReference type="NCBI Taxonomy" id="1308924"/>
    <lineage>
        <taxon>Bacteria</taxon>
        <taxon>Bacillati</taxon>
        <taxon>Actinomycetota</taxon>
        <taxon>Actinomycetes</taxon>
        <taxon>Micrococcales</taxon>
        <taxon>Microbacteriaceae</taxon>
        <taxon>Agromyces</taxon>
    </lineage>
</organism>
<dbReference type="InterPro" id="IPR013149">
    <property type="entry name" value="ADH-like_C"/>
</dbReference>
<dbReference type="PANTHER" id="PTHR43401">
    <property type="entry name" value="L-THREONINE 3-DEHYDROGENASE"/>
    <property type="match status" value="1"/>
</dbReference>
<accession>A0A917USE3</accession>
<keyword evidence="9" id="KW-1185">Reference proteome</keyword>
<dbReference type="InterPro" id="IPR050129">
    <property type="entry name" value="Zn_alcohol_dh"/>
</dbReference>
<comment type="similarity">
    <text evidence="5">Belongs to the zinc-containing alcohol dehydrogenase family.</text>
</comment>
<dbReference type="Gene3D" id="3.40.50.720">
    <property type="entry name" value="NAD(P)-binding Rossmann-like Domain"/>
    <property type="match status" value="1"/>
</dbReference>
<proteinExistence type="inferred from homology"/>
<dbReference type="AlphaFoldDB" id="A0A917USE3"/>
<dbReference type="Gene3D" id="3.90.180.10">
    <property type="entry name" value="Medium-chain alcohol dehydrogenases, catalytic domain"/>
    <property type="match status" value="1"/>
</dbReference>
<evidence type="ECO:0000313" key="9">
    <source>
        <dbReference type="Proteomes" id="UP000636956"/>
    </source>
</evidence>
<evidence type="ECO:0000256" key="4">
    <source>
        <dbReference type="ARBA" id="ARBA00023002"/>
    </source>
</evidence>
<dbReference type="PANTHER" id="PTHR43401:SF2">
    <property type="entry name" value="L-THREONINE 3-DEHYDROGENASE"/>
    <property type="match status" value="1"/>
</dbReference>
<dbReference type="PROSITE" id="PS00059">
    <property type="entry name" value="ADH_ZINC"/>
    <property type="match status" value="1"/>
</dbReference>
<comment type="caution">
    <text evidence="8">The sequence shown here is derived from an EMBL/GenBank/DDBJ whole genome shotgun (WGS) entry which is preliminary data.</text>
</comment>
<dbReference type="InterPro" id="IPR013154">
    <property type="entry name" value="ADH-like_N"/>
</dbReference>
<evidence type="ECO:0000256" key="2">
    <source>
        <dbReference type="ARBA" id="ARBA00022723"/>
    </source>
</evidence>
<dbReference type="InterPro" id="IPR036291">
    <property type="entry name" value="NAD(P)-bd_dom_sf"/>
</dbReference>
<dbReference type="EMBL" id="BMMD01000010">
    <property type="protein sequence ID" value="GGJ82035.1"/>
    <property type="molecule type" value="Genomic_DNA"/>
</dbReference>
<gene>
    <name evidence="8" type="ORF">GCM10011372_20580</name>
</gene>
<keyword evidence="4" id="KW-0560">Oxidoreductase</keyword>
<keyword evidence="3 5" id="KW-0862">Zinc</keyword>
<dbReference type="InterPro" id="IPR002328">
    <property type="entry name" value="ADH_Zn_CS"/>
</dbReference>
<evidence type="ECO:0000256" key="3">
    <source>
        <dbReference type="ARBA" id="ARBA00022833"/>
    </source>
</evidence>
<keyword evidence="2 5" id="KW-0479">Metal-binding</keyword>
<dbReference type="Pfam" id="PF08240">
    <property type="entry name" value="ADH_N"/>
    <property type="match status" value="1"/>
</dbReference>
<comment type="cofactor">
    <cofactor evidence="1 5">
        <name>Zn(2+)</name>
        <dbReference type="ChEBI" id="CHEBI:29105"/>
    </cofactor>
</comment>
<evidence type="ECO:0000259" key="7">
    <source>
        <dbReference type="Pfam" id="PF08240"/>
    </source>
</evidence>
<dbReference type="InterPro" id="IPR011032">
    <property type="entry name" value="GroES-like_sf"/>
</dbReference>
<reference evidence="8" key="1">
    <citation type="journal article" date="2014" name="Int. J. Syst. Evol. Microbiol.">
        <title>Complete genome sequence of Corynebacterium casei LMG S-19264T (=DSM 44701T), isolated from a smear-ripened cheese.</title>
        <authorList>
            <consortium name="US DOE Joint Genome Institute (JGI-PGF)"/>
            <person name="Walter F."/>
            <person name="Albersmeier A."/>
            <person name="Kalinowski J."/>
            <person name="Ruckert C."/>
        </authorList>
    </citation>
    <scope>NUCLEOTIDE SEQUENCE</scope>
    <source>
        <strain evidence="8">CGMCC 1.8984</strain>
    </source>
</reference>
<feature type="domain" description="Alcohol dehydrogenase-like C-terminal" evidence="6">
    <location>
        <begin position="206"/>
        <end position="340"/>
    </location>
</feature>